<feature type="compositionally biased region" description="Polar residues" evidence="1">
    <location>
        <begin position="236"/>
        <end position="251"/>
    </location>
</feature>
<reference evidence="2" key="1">
    <citation type="journal article" date="2022" name="bioRxiv">
        <title>Sequencing and chromosome-scale assembly of the giantPleurodeles waltlgenome.</title>
        <authorList>
            <person name="Brown T."/>
            <person name="Elewa A."/>
            <person name="Iarovenko S."/>
            <person name="Subramanian E."/>
            <person name="Araus A.J."/>
            <person name="Petzold A."/>
            <person name="Susuki M."/>
            <person name="Suzuki K.-i.T."/>
            <person name="Hayashi T."/>
            <person name="Toyoda A."/>
            <person name="Oliveira C."/>
            <person name="Osipova E."/>
            <person name="Leigh N.D."/>
            <person name="Simon A."/>
            <person name="Yun M.H."/>
        </authorList>
    </citation>
    <scope>NUCLEOTIDE SEQUENCE</scope>
    <source>
        <strain evidence="2">20211129_DDA</strain>
        <tissue evidence="2">Liver</tissue>
    </source>
</reference>
<proteinExistence type="predicted"/>
<dbReference type="EMBL" id="JANPWB010000015">
    <property type="protein sequence ID" value="KAJ1090466.1"/>
    <property type="molecule type" value="Genomic_DNA"/>
</dbReference>
<dbReference type="Proteomes" id="UP001066276">
    <property type="component" value="Chromosome 11"/>
</dbReference>
<sequence>MVRAAHASVIAHWHRDVGVWALAEEIQMKCNRQDEGVVGDEGLGGAKGLPGLPPGLSDDSGRTHKRNRNWLNSRIWRVLGQVMEPNKVVQELKVLQEEGREDLLKEGVLEQACVGLRRRKRASSEGVTVAILACKSPEQDPKKCKSKSASGQKVKLSTEGVVEVTGEGAANVHLLQSVRGGGARRSGASFRQRVASGGRGVVSRSAVAVVSRVGLRLGGAHALKSKRASGRGRRQAPSTLKKMTQSGWSWN</sequence>
<gene>
    <name evidence="2" type="ORF">NDU88_003598</name>
</gene>
<name>A0AAV7LFS6_PLEWA</name>
<feature type="region of interest" description="Disordered" evidence="1">
    <location>
        <begin position="43"/>
        <end position="65"/>
    </location>
</feature>
<organism evidence="2 3">
    <name type="scientific">Pleurodeles waltl</name>
    <name type="common">Iberian ribbed newt</name>
    <dbReference type="NCBI Taxonomy" id="8319"/>
    <lineage>
        <taxon>Eukaryota</taxon>
        <taxon>Metazoa</taxon>
        <taxon>Chordata</taxon>
        <taxon>Craniata</taxon>
        <taxon>Vertebrata</taxon>
        <taxon>Euteleostomi</taxon>
        <taxon>Amphibia</taxon>
        <taxon>Batrachia</taxon>
        <taxon>Caudata</taxon>
        <taxon>Salamandroidea</taxon>
        <taxon>Salamandridae</taxon>
        <taxon>Pleurodelinae</taxon>
        <taxon>Pleurodeles</taxon>
    </lineage>
</organism>
<accession>A0AAV7LFS6</accession>
<keyword evidence="3" id="KW-1185">Reference proteome</keyword>
<protein>
    <submittedName>
        <fullName evidence="2">Uncharacterized protein</fullName>
    </submittedName>
</protein>
<comment type="caution">
    <text evidence="2">The sequence shown here is derived from an EMBL/GenBank/DDBJ whole genome shotgun (WGS) entry which is preliminary data.</text>
</comment>
<feature type="region of interest" description="Disordered" evidence="1">
    <location>
        <begin position="220"/>
        <end position="251"/>
    </location>
</feature>
<dbReference type="AlphaFoldDB" id="A0AAV7LFS6"/>
<evidence type="ECO:0000313" key="2">
    <source>
        <dbReference type="EMBL" id="KAJ1090466.1"/>
    </source>
</evidence>
<evidence type="ECO:0000313" key="3">
    <source>
        <dbReference type="Proteomes" id="UP001066276"/>
    </source>
</evidence>
<feature type="compositionally biased region" description="Basic residues" evidence="1">
    <location>
        <begin position="223"/>
        <end position="234"/>
    </location>
</feature>
<evidence type="ECO:0000256" key="1">
    <source>
        <dbReference type="SAM" id="MobiDB-lite"/>
    </source>
</evidence>